<evidence type="ECO:0000313" key="3">
    <source>
        <dbReference type="Proteomes" id="UP000054010"/>
    </source>
</evidence>
<dbReference type="PANTHER" id="PTHR36844:SF1">
    <property type="entry name" value="PROTEASE PRSW"/>
    <property type="match status" value="1"/>
</dbReference>
<keyword evidence="1" id="KW-0472">Membrane</keyword>
<evidence type="ECO:0000256" key="1">
    <source>
        <dbReference type="SAM" id="Phobius"/>
    </source>
</evidence>
<dbReference type="STRING" id="765420.OSCT_1957"/>
<dbReference type="Pfam" id="PF13367">
    <property type="entry name" value="PrsW-protease"/>
    <property type="match status" value="1"/>
</dbReference>
<feature type="transmembrane region" description="Helical" evidence="1">
    <location>
        <begin position="181"/>
        <end position="202"/>
    </location>
</feature>
<feature type="transmembrane region" description="Helical" evidence="1">
    <location>
        <begin position="277"/>
        <end position="298"/>
    </location>
</feature>
<keyword evidence="1" id="KW-0812">Transmembrane</keyword>
<gene>
    <name evidence="2" type="ORF">OSCT_1957</name>
</gene>
<dbReference type="Proteomes" id="UP000054010">
    <property type="component" value="Unassembled WGS sequence"/>
</dbReference>
<organism evidence="2 3">
    <name type="scientific">Oscillochloris trichoides DG-6</name>
    <dbReference type="NCBI Taxonomy" id="765420"/>
    <lineage>
        <taxon>Bacteria</taxon>
        <taxon>Bacillati</taxon>
        <taxon>Chloroflexota</taxon>
        <taxon>Chloroflexia</taxon>
        <taxon>Chloroflexales</taxon>
        <taxon>Chloroflexineae</taxon>
        <taxon>Oscillochloridaceae</taxon>
        <taxon>Oscillochloris</taxon>
    </lineage>
</organism>
<protein>
    <recommendedName>
        <fullName evidence="4">PrsW family intramembrane metalloprotease</fullName>
    </recommendedName>
</protein>
<feature type="transmembrane region" description="Helical" evidence="1">
    <location>
        <begin position="208"/>
        <end position="233"/>
    </location>
</feature>
<evidence type="ECO:0000313" key="2">
    <source>
        <dbReference type="EMBL" id="EFO80155.1"/>
    </source>
</evidence>
<feature type="transmembrane region" description="Helical" evidence="1">
    <location>
        <begin position="245"/>
        <end position="265"/>
    </location>
</feature>
<feature type="transmembrane region" description="Helical" evidence="1">
    <location>
        <begin position="74"/>
        <end position="96"/>
    </location>
</feature>
<dbReference type="InterPro" id="IPR026898">
    <property type="entry name" value="PrsW"/>
</dbReference>
<dbReference type="HOGENOM" id="CLU_1007309_0_0_0"/>
<dbReference type="AlphaFoldDB" id="E1IF56"/>
<proteinExistence type="predicted"/>
<feature type="transmembrane region" description="Helical" evidence="1">
    <location>
        <begin position="148"/>
        <end position="169"/>
    </location>
</feature>
<feature type="transmembrane region" description="Helical" evidence="1">
    <location>
        <begin position="108"/>
        <end position="128"/>
    </location>
</feature>
<keyword evidence="1" id="KW-1133">Transmembrane helix</keyword>
<accession>E1IF56</accession>
<dbReference type="eggNOG" id="COG2339">
    <property type="taxonomic scope" value="Bacteria"/>
</dbReference>
<keyword evidence="3" id="KW-1185">Reference proteome</keyword>
<dbReference type="EMBL" id="ADVR01000082">
    <property type="protein sequence ID" value="EFO80155.1"/>
    <property type="molecule type" value="Genomic_DNA"/>
</dbReference>
<feature type="transmembrane region" description="Helical" evidence="1">
    <location>
        <begin position="48"/>
        <end position="68"/>
    </location>
</feature>
<dbReference type="GO" id="GO:0008233">
    <property type="term" value="F:peptidase activity"/>
    <property type="evidence" value="ECO:0007669"/>
    <property type="project" value="InterPro"/>
</dbReference>
<dbReference type="PANTHER" id="PTHR36844">
    <property type="entry name" value="PROTEASE PRSW"/>
    <property type="match status" value="1"/>
</dbReference>
<comment type="caution">
    <text evidence="2">The sequence shown here is derived from an EMBL/GenBank/DDBJ whole genome shotgun (WGS) entry which is preliminary data.</text>
</comment>
<name>E1IF56_9CHLR</name>
<reference evidence="2 3" key="1">
    <citation type="journal article" date="2011" name="J. Bacteriol.">
        <title>Draft genome sequence of the anoxygenic filamentous phototrophic bacterium Oscillochloris trichoides subsp. DG-6.</title>
        <authorList>
            <person name="Kuznetsov B.B."/>
            <person name="Ivanovsky R.N."/>
            <person name="Keppen O.I."/>
            <person name="Sukhacheva M.V."/>
            <person name="Bumazhkin B.K."/>
            <person name="Patutina E.O."/>
            <person name="Beletsky A.V."/>
            <person name="Mardanov A.V."/>
            <person name="Baslerov R.V."/>
            <person name="Panteleeva A.N."/>
            <person name="Kolganova T.V."/>
            <person name="Ravin N.V."/>
            <person name="Skryabin K.G."/>
        </authorList>
    </citation>
    <scope>NUCLEOTIDE SEQUENCE [LARGE SCALE GENOMIC DNA]</scope>
    <source>
        <strain evidence="2 3">DG-6</strain>
    </source>
</reference>
<sequence>MTQKPTIVCCICETPLDPPYTILGQRAYCAHHFALVNKPHVGFWRAGVVQIVAMGLFSALVAFLAGFLGPLDGMALLAVGLLLALVPSLIWLVFFYQQDRLEPEPKHRIAAVFLLALLLADVIGRRLLHEWFQVRVWASSDTFTSLAAAILIVGITWQAIAYLAVRLLVYATPEFDERMDGIVYGTVAGLGVATLINLRYVLDNGGVALAPGVINVVTLSLAQASFGGLMGYFMAEAKFTHRPAWWVPLGFALAAGLNGLFTWLIGEVSAAGLSVVYWRSLLLGLGVALAAFFTLVGLMRRSTEVTLRQSGRHS</sequence>
<evidence type="ECO:0008006" key="4">
    <source>
        <dbReference type="Google" id="ProtNLM"/>
    </source>
</evidence>